<dbReference type="OrthoDB" id="1373797at2"/>
<sequence>MNEIFNLLASKVLDSVTHVKDWKSASLKIKRLEKNVGFESYYSDFADKLVEIDTTGDFQTSKAVHKLYEMTQSHPLQHSDWNRAIFTLYPDHKFSIEYIWDQDLHDRVCNNQ</sequence>
<dbReference type="AlphaFoldDB" id="A0A385SXV7"/>
<organism evidence="1 2">
    <name type="scientific">Chryseolinea soli</name>
    <dbReference type="NCBI Taxonomy" id="2321403"/>
    <lineage>
        <taxon>Bacteria</taxon>
        <taxon>Pseudomonadati</taxon>
        <taxon>Bacteroidota</taxon>
        <taxon>Cytophagia</taxon>
        <taxon>Cytophagales</taxon>
        <taxon>Fulvivirgaceae</taxon>
        <taxon>Chryseolinea</taxon>
    </lineage>
</organism>
<name>A0A385SXV7_9BACT</name>
<evidence type="ECO:0000313" key="2">
    <source>
        <dbReference type="Proteomes" id="UP000266183"/>
    </source>
</evidence>
<proteinExistence type="predicted"/>
<accession>A0A385SXV7</accession>
<gene>
    <name evidence="1" type="ORF">D4L85_31795</name>
</gene>
<protein>
    <submittedName>
        <fullName evidence="1">Uncharacterized protein</fullName>
    </submittedName>
</protein>
<dbReference type="RefSeq" id="WP_119758138.1">
    <property type="nucleotide sequence ID" value="NZ_CP032382.1"/>
</dbReference>
<dbReference type="Proteomes" id="UP000266183">
    <property type="component" value="Chromosome"/>
</dbReference>
<dbReference type="KEGG" id="chk:D4L85_31795"/>
<evidence type="ECO:0000313" key="1">
    <source>
        <dbReference type="EMBL" id="AYB34885.1"/>
    </source>
</evidence>
<dbReference type="EMBL" id="CP032382">
    <property type="protein sequence ID" value="AYB34885.1"/>
    <property type="molecule type" value="Genomic_DNA"/>
</dbReference>
<reference evidence="2" key="1">
    <citation type="submission" date="2018-09" db="EMBL/GenBank/DDBJ databases">
        <title>Chryseolinea sp. KIS68-18 isolated from soil.</title>
        <authorList>
            <person name="Weon H.-Y."/>
            <person name="Kwon S.-W."/>
            <person name="Lee S.A."/>
        </authorList>
    </citation>
    <scope>NUCLEOTIDE SEQUENCE [LARGE SCALE GENOMIC DNA]</scope>
    <source>
        <strain evidence="2">KIS68-18</strain>
    </source>
</reference>
<keyword evidence="2" id="KW-1185">Reference proteome</keyword>